<evidence type="ECO:0000256" key="1">
    <source>
        <dbReference type="ARBA" id="ARBA00022679"/>
    </source>
</evidence>
<protein>
    <submittedName>
        <fullName evidence="5">Ornithine carbamoyltransferase</fullName>
    </submittedName>
</protein>
<dbReference type="GO" id="GO:0004585">
    <property type="term" value="F:ornithine carbamoyltransferase activity"/>
    <property type="evidence" value="ECO:0007669"/>
    <property type="project" value="UniProtKB-ARBA"/>
</dbReference>
<feature type="domain" description="Aspartate/ornithine carbamoyltransferase Asp/Orn-binding" evidence="3">
    <location>
        <begin position="140"/>
        <end position="275"/>
    </location>
</feature>
<name>A0A4R3I7W4_9GAMM</name>
<accession>A0A4R3I7W4</accession>
<dbReference type="Proteomes" id="UP000295793">
    <property type="component" value="Unassembled WGS sequence"/>
</dbReference>
<keyword evidence="1 2" id="KW-0808">Transferase</keyword>
<dbReference type="PANTHER" id="PTHR45753:SF3">
    <property type="entry name" value="ORNITHINE TRANSCARBAMYLASE, MITOCHONDRIAL"/>
    <property type="match status" value="1"/>
</dbReference>
<proteinExistence type="inferred from homology"/>
<dbReference type="InterPro" id="IPR006132">
    <property type="entry name" value="Asp/Orn_carbamoyltranf_P-bd"/>
</dbReference>
<evidence type="ECO:0000259" key="3">
    <source>
        <dbReference type="Pfam" id="PF00185"/>
    </source>
</evidence>
<reference evidence="5 6" key="1">
    <citation type="submission" date="2019-03" db="EMBL/GenBank/DDBJ databases">
        <title>Genomic Encyclopedia of Archaeal and Bacterial Type Strains, Phase II (KMG-II): from individual species to whole genera.</title>
        <authorList>
            <person name="Goeker M."/>
        </authorList>
    </citation>
    <scope>NUCLEOTIDE SEQUENCE [LARGE SCALE GENOMIC DNA]</scope>
    <source>
        <strain evidence="5 6">DSM 15388</strain>
    </source>
</reference>
<dbReference type="PANTHER" id="PTHR45753">
    <property type="entry name" value="ORNITHINE CARBAMOYLTRANSFERASE, MITOCHONDRIAL"/>
    <property type="match status" value="1"/>
</dbReference>
<keyword evidence="6" id="KW-1185">Reference proteome</keyword>
<dbReference type="InterPro" id="IPR036901">
    <property type="entry name" value="Asp/Orn_carbamoylTrfase_sf"/>
</dbReference>
<dbReference type="AlphaFoldDB" id="A0A4R3I7W4"/>
<evidence type="ECO:0000313" key="5">
    <source>
        <dbReference type="EMBL" id="TCS41031.1"/>
    </source>
</evidence>
<gene>
    <name evidence="5" type="ORF">BCF53_10745</name>
</gene>
<dbReference type="Gene3D" id="3.40.50.1370">
    <property type="entry name" value="Aspartate/ornithine carbamoyltransferase"/>
    <property type="match status" value="2"/>
</dbReference>
<dbReference type="PRINTS" id="PR00100">
    <property type="entry name" value="AOTCASE"/>
</dbReference>
<comment type="caution">
    <text evidence="5">The sequence shown here is derived from an EMBL/GenBank/DDBJ whole genome shotgun (WGS) entry which is preliminary data.</text>
</comment>
<dbReference type="InterPro" id="IPR006131">
    <property type="entry name" value="Asp_carbamoyltransf_Asp/Orn-bd"/>
</dbReference>
<dbReference type="InterPro" id="IPR006130">
    <property type="entry name" value="Asp/Orn_carbamoylTrfase"/>
</dbReference>
<dbReference type="GO" id="GO:0042450">
    <property type="term" value="P:L-arginine biosynthetic process via ornithine"/>
    <property type="evidence" value="ECO:0007669"/>
    <property type="project" value="TreeGrafter"/>
</dbReference>
<dbReference type="OrthoDB" id="9774690at2"/>
<dbReference type="Pfam" id="PF00185">
    <property type="entry name" value="OTCace"/>
    <property type="match status" value="1"/>
</dbReference>
<dbReference type="RefSeq" id="WP_132701480.1">
    <property type="nucleotide sequence ID" value="NZ_SLZR01000007.1"/>
</dbReference>
<dbReference type="InterPro" id="IPR002292">
    <property type="entry name" value="Orn/put_carbamltrans"/>
</dbReference>
<dbReference type="GO" id="GO:0016597">
    <property type="term" value="F:amino acid binding"/>
    <property type="evidence" value="ECO:0007669"/>
    <property type="project" value="InterPro"/>
</dbReference>
<dbReference type="Pfam" id="PF02729">
    <property type="entry name" value="OTCace_N"/>
    <property type="match status" value="1"/>
</dbReference>
<organism evidence="5 6">
    <name type="scientific">Reinekea marinisedimentorum</name>
    <dbReference type="NCBI Taxonomy" id="230495"/>
    <lineage>
        <taxon>Bacteria</taxon>
        <taxon>Pseudomonadati</taxon>
        <taxon>Pseudomonadota</taxon>
        <taxon>Gammaproteobacteria</taxon>
        <taxon>Oceanospirillales</taxon>
        <taxon>Saccharospirillaceae</taxon>
        <taxon>Reinekea</taxon>
    </lineage>
</organism>
<sequence>MNFLNLSDFTAAQLQEVFALAEQNAANPKPLAGKTAVLFFPESSIRTRITFEKAVVELGGQPILFPPESLDKPEALHDVAGYIQNWASLVIVRHNSHSRISQLAAHSSIPVINAMSSHNHPCEIVSDLFAIRKLNPGFDKLRYTFVGACGNILQSWLNAATVFGFPLTHVAPASEKLDTEAANYHFTEQLEPALANTDVLLTDPLPARLKGDLYYSRYQITQRRIEMLPANALFNPCPPFYRGEEVSEEAIKSPVFVGYNFKASLLPVQKAVIQYCLEHY</sequence>
<evidence type="ECO:0000313" key="6">
    <source>
        <dbReference type="Proteomes" id="UP000295793"/>
    </source>
</evidence>
<feature type="domain" description="Aspartate/ornithine carbamoyltransferase carbamoyl-P binding" evidence="4">
    <location>
        <begin position="2"/>
        <end position="132"/>
    </location>
</feature>
<dbReference type="PRINTS" id="PR00102">
    <property type="entry name" value="OTCASE"/>
</dbReference>
<comment type="similarity">
    <text evidence="2">Belongs to the aspartate/ornithine carbamoyltransferase superfamily.</text>
</comment>
<evidence type="ECO:0000259" key="4">
    <source>
        <dbReference type="Pfam" id="PF02729"/>
    </source>
</evidence>
<dbReference type="EMBL" id="SLZR01000007">
    <property type="protein sequence ID" value="TCS41031.1"/>
    <property type="molecule type" value="Genomic_DNA"/>
</dbReference>
<evidence type="ECO:0000256" key="2">
    <source>
        <dbReference type="RuleBase" id="RU003634"/>
    </source>
</evidence>
<dbReference type="GO" id="GO:0019240">
    <property type="term" value="P:citrulline biosynthetic process"/>
    <property type="evidence" value="ECO:0007669"/>
    <property type="project" value="TreeGrafter"/>
</dbReference>
<dbReference type="SUPFAM" id="SSF53671">
    <property type="entry name" value="Aspartate/ornithine carbamoyltransferase"/>
    <property type="match status" value="1"/>
</dbReference>